<dbReference type="Gene3D" id="3.40.50.300">
    <property type="entry name" value="P-loop containing nucleotide triphosphate hydrolases"/>
    <property type="match status" value="1"/>
</dbReference>
<proteinExistence type="predicted"/>
<reference evidence="3" key="2">
    <citation type="submission" date="2022-07" db="EMBL/GenBank/DDBJ databases">
        <authorList>
            <person name="Goncalves M.F.M."/>
            <person name="Hilario S."/>
            <person name="Van De Peer Y."/>
            <person name="Esteves A.C."/>
            <person name="Alves A."/>
        </authorList>
    </citation>
    <scope>NUCLEOTIDE SEQUENCE</scope>
    <source>
        <strain evidence="3">MUM 19.33</strain>
    </source>
</reference>
<dbReference type="EMBL" id="JAGIXG020000017">
    <property type="protein sequence ID" value="KAI6781961.1"/>
    <property type="molecule type" value="Genomic_DNA"/>
</dbReference>
<keyword evidence="4" id="KW-1185">Reference proteome</keyword>
<feature type="region of interest" description="Disordered" evidence="1">
    <location>
        <begin position="212"/>
        <end position="237"/>
    </location>
</feature>
<dbReference type="SMART" id="SM00833">
    <property type="entry name" value="CobW_C"/>
    <property type="match status" value="1"/>
</dbReference>
<comment type="caution">
    <text evidence="3">The sequence shown here is derived from an EMBL/GenBank/DDBJ whole genome shotgun (WGS) entry which is preliminary data.</text>
</comment>
<evidence type="ECO:0000256" key="1">
    <source>
        <dbReference type="SAM" id="MobiDB-lite"/>
    </source>
</evidence>
<dbReference type="RefSeq" id="XP_051362817.1">
    <property type="nucleotide sequence ID" value="XM_051505916.1"/>
</dbReference>
<dbReference type="OrthoDB" id="272672at2759"/>
<dbReference type="InterPro" id="IPR011629">
    <property type="entry name" value="CobW-like_C"/>
</dbReference>
<gene>
    <name evidence="3" type="ORF">J7T54_005172</name>
</gene>
<feature type="domain" description="CobW C-terminal" evidence="2">
    <location>
        <begin position="180"/>
        <end position="329"/>
    </location>
</feature>
<dbReference type="PANTHER" id="PTHR43603:SF1">
    <property type="entry name" value="ZINC-REGULATED GTPASE METALLOPROTEIN ACTIVATOR 1"/>
    <property type="match status" value="1"/>
</dbReference>
<evidence type="ECO:0000313" key="4">
    <source>
        <dbReference type="Proteomes" id="UP001055219"/>
    </source>
</evidence>
<dbReference type="PANTHER" id="PTHR43603">
    <property type="entry name" value="COBW DOMAIN-CONTAINING PROTEIN DDB_G0274527"/>
    <property type="match status" value="1"/>
</dbReference>
<dbReference type="InterPro" id="IPR003495">
    <property type="entry name" value="CobW/HypB/UreG_nucleotide-bd"/>
</dbReference>
<evidence type="ECO:0000313" key="3">
    <source>
        <dbReference type="EMBL" id="KAI6781961.1"/>
    </source>
</evidence>
<reference evidence="3" key="1">
    <citation type="journal article" date="2021" name="J Fungi (Basel)">
        <title>Genomic and Metabolomic Analyses of the Marine Fungus Emericellopsis cladophorae: Insights into Saltwater Adaptability Mechanisms and Its Biosynthetic Potential.</title>
        <authorList>
            <person name="Goncalves M.F.M."/>
            <person name="Hilario S."/>
            <person name="Van de Peer Y."/>
            <person name="Esteves A.C."/>
            <person name="Alves A."/>
        </authorList>
    </citation>
    <scope>NUCLEOTIDE SEQUENCE</scope>
    <source>
        <strain evidence="3">MUM 19.33</strain>
    </source>
</reference>
<accession>A0A9P9Y1V4</accession>
<dbReference type="AlphaFoldDB" id="A0A9P9Y1V4"/>
<sequence length="334" mass="38449">MTLNDMARVNIDAATITHAYRLNKTQEKIIALQNGCICCTPRGDLLDEILDLWKLQKFDYIVVESSGINEPEEVAASFDSRKIKQLAGTCEGITETTLETLQDIQRAGGFDQIARLDTTVTVIDASNITREFHTDELVSQRQDNVEPSDERTVSDLMIEQIEFADVILLNKIDTSKGYQVQSLVYTKYRRFRPKRLFKLLYDNFILRMEYPDNEQEQQKEAENDGMDVEDNEQQSDEDLVMDEPDWTEDFKTPPHEAILENKRKHPILGSLYRSKGEFLLATRPNQAGEWSSAGSMLTLAGRRLWFCTLDPDQYLTGDPQVDRLVKWRIVKGRQ</sequence>
<feature type="compositionally biased region" description="Acidic residues" evidence="1">
    <location>
        <begin position="223"/>
        <end position="237"/>
    </location>
</feature>
<dbReference type="Proteomes" id="UP001055219">
    <property type="component" value="Unassembled WGS sequence"/>
</dbReference>
<dbReference type="SUPFAM" id="SSF52540">
    <property type="entry name" value="P-loop containing nucleoside triphosphate hydrolases"/>
    <property type="match status" value="1"/>
</dbReference>
<dbReference type="InterPro" id="IPR027417">
    <property type="entry name" value="P-loop_NTPase"/>
</dbReference>
<evidence type="ECO:0000259" key="2">
    <source>
        <dbReference type="SMART" id="SM00833"/>
    </source>
</evidence>
<name>A0A9P9Y1V4_9HYPO</name>
<protein>
    <recommendedName>
        <fullName evidence="2">CobW C-terminal domain-containing protein</fullName>
    </recommendedName>
</protein>
<dbReference type="InterPro" id="IPR051927">
    <property type="entry name" value="Zn_Chap_cDPG_Synth"/>
</dbReference>
<dbReference type="GeneID" id="75831657"/>
<dbReference type="Pfam" id="PF02492">
    <property type="entry name" value="cobW"/>
    <property type="match status" value="2"/>
</dbReference>
<organism evidence="3 4">
    <name type="scientific">Emericellopsis cladophorae</name>
    <dbReference type="NCBI Taxonomy" id="2686198"/>
    <lineage>
        <taxon>Eukaryota</taxon>
        <taxon>Fungi</taxon>
        <taxon>Dikarya</taxon>
        <taxon>Ascomycota</taxon>
        <taxon>Pezizomycotina</taxon>
        <taxon>Sordariomycetes</taxon>
        <taxon>Hypocreomycetidae</taxon>
        <taxon>Hypocreales</taxon>
        <taxon>Bionectriaceae</taxon>
        <taxon>Emericellopsis</taxon>
    </lineage>
</organism>